<gene>
    <name evidence="2" type="ORF">IQ247_22855</name>
</gene>
<feature type="compositionally biased region" description="Gly residues" evidence="1">
    <location>
        <begin position="189"/>
        <end position="284"/>
    </location>
</feature>
<comment type="caution">
    <text evidence="2">The sequence shown here is derived from an EMBL/GenBank/DDBJ whole genome shotgun (WGS) entry which is preliminary data.</text>
</comment>
<dbReference type="InterPro" id="IPR011049">
    <property type="entry name" value="Serralysin-like_metalloprot_C"/>
</dbReference>
<dbReference type="EMBL" id="JADEWL010000101">
    <property type="protein sequence ID" value="MBE9215468.1"/>
    <property type="molecule type" value="Genomic_DNA"/>
</dbReference>
<proteinExistence type="predicted"/>
<sequence>MESSNINSPNDNNSEVVIYDTSFGGSENEFESSNSNSWSWDFASETNAVDENLIIGNNQWIMGDDTTQEEFASEARNDLFNKVDSVFDKLREKFPSDETDSESDKGNPFNGDNPFADGKNPFGEGEYPLPPGYEELKSSQGENFPLPSEEVVDGIKESIEENSSEDAEKPLASGDDSAKDDETTSGGNPFAGGAGGGSNPFSGGAGGGSNPFSGGAGGGSNPFSGGAGGGSNPFSGGAGGGSNPFSGGAGGGSNPFSGGAGGGSNPFSGGAGGGSNPFSGGAGGSNSLAGGEQPTAEQDSVAGDESMSEQSSFDVTSFMFGDNLSFMNGGAEGGSESGNMPNMPISSPSETLRKVYDTLTRFSANATHSGFATGNQTPLKTSDDLLTLFRNDMFSFNNSANSFEQLMGEDNPFAGEDSPFSADGEMAENLDIIKAALDGLLPFNGTENVFNTPEGEIPLGNGNIDDGSDNAVIGNANRDYGNTNATIGNGNWNWDDTTNNSTVGNGNWHLDFSNNNNTLGNGNWHWEDSDNNSTLGNGNWSFGDHNSTIGNGNFNFGNNNTVIGNGNWVYTDNSIVIGNGNWSVVIDKSAAGADEFIDDFNTTMSLGMGVKDATDNLVDAMLGKMAGMFMPLTEDLGESAMNTYKEQFLASGSDMSFFSS</sequence>
<accession>A0A8J7FFC0</accession>
<evidence type="ECO:0000313" key="3">
    <source>
        <dbReference type="Proteomes" id="UP000620559"/>
    </source>
</evidence>
<evidence type="ECO:0000313" key="2">
    <source>
        <dbReference type="EMBL" id="MBE9215468.1"/>
    </source>
</evidence>
<dbReference type="AlphaFoldDB" id="A0A8J7FFC0"/>
<reference evidence="2" key="1">
    <citation type="submission" date="2020-10" db="EMBL/GenBank/DDBJ databases">
        <authorList>
            <person name="Castelo-Branco R."/>
            <person name="Eusebio N."/>
            <person name="Adriana R."/>
            <person name="Vieira A."/>
            <person name="Brugerolle De Fraissinette N."/>
            <person name="Rezende De Castro R."/>
            <person name="Schneider M.P."/>
            <person name="Vasconcelos V."/>
            <person name="Leao P.N."/>
        </authorList>
    </citation>
    <scope>NUCLEOTIDE SEQUENCE</scope>
    <source>
        <strain evidence="2">LEGE 06105</strain>
    </source>
</reference>
<protein>
    <submittedName>
        <fullName evidence="2">Uncharacterized protein</fullName>
    </submittedName>
</protein>
<organism evidence="2 3">
    <name type="scientific">Plectonema cf. radiosum LEGE 06105</name>
    <dbReference type="NCBI Taxonomy" id="945769"/>
    <lineage>
        <taxon>Bacteria</taxon>
        <taxon>Bacillati</taxon>
        <taxon>Cyanobacteriota</taxon>
        <taxon>Cyanophyceae</taxon>
        <taxon>Oscillatoriophycideae</taxon>
        <taxon>Oscillatoriales</taxon>
        <taxon>Microcoleaceae</taxon>
        <taxon>Plectonema</taxon>
    </lineage>
</organism>
<name>A0A8J7FFC0_9CYAN</name>
<feature type="region of interest" description="Disordered" evidence="1">
    <location>
        <begin position="91"/>
        <end position="311"/>
    </location>
</feature>
<dbReference type="Proteomes" id="UP000620559">
    <property type="component" value="Unassembled WGS sequence"/>
</dbReference>
<dbReference type="Gene3D" id="2.150.10.10">
    <property type="entry name" value="Serralysin-like metalloprotease, C-terminal"/>
    <property type="match status" value="1"/>
</dbReference>
<keyword evidence="3" id="KW-1185">Reference proteome</keyword>
<dbReference type="RefSeq" id="WP_193923569.1">
    <property type="nucleotide sequence ID" value="NZ_JADEWL010000101.1"/>
</dbReference>
<evidence type="ECO:0000256" key="1">
    <source>
        <dbReference type="SAM" id="MobiDB-lite"/>
    </source>
</evidence>